<dbReference type="RefSeq" id="WP_142843115.1">
    <property type="nucleotide sequence ID" value="NZ_JAPZAA010000011.1"/>
</dbReference>
<dbReference type="PROSITE" id="PS01332">
    <property type="entry name" value="HTH_RRF2_1"/>
    <property type="match status" value="1"/>
</dbReference>
<dbReference type="InterPro" id="IPR030489">
    <property type="entry name" value="TR_Rrf2-type_CS"/>
</dbReference>
<proteinExistence type="predicted"/>
<dbReference type="PROSITE" id="PS51197">
    <property type="entry name" value="HTH_RRF2_2"/>
    <property type="match status" value="1"/>
</dbReference>
<evidence type="ECO:0000313" key="2">
    <source>
        <dbReference type="EMBL" id="TRA97457.1"/>
    </source>
</evidence>
<organism evidence="2 3">
    <name type="scientific">Rhizobium rhizogenes</name>
    <name type="common">Agrobacterium rhizogenes</name>
    <dbReference type="NCBI Taxonomy" id="359"/>
    <lineage>
        <taxon>Bacteria</taxon>
        <taxon>Pseudomonadati</taxon>
        <taxon>Pseudomonadota</taxon>
        <taxon>Alphaproteobacteria</taxon>
        <taxon>Hyphomicrobiales</taxon>
        <taxon>Rhizobiaceae</taxon>
        <taxon>Rhizobium/Agrobacterium group</taxon>
        <taxon>Rhizobium</taxon>
    </lineage>
</organism>
<evidence type="ECO:0000313" key="3">
    <source>
        <dbReference type="Proteomes" id="UP000315434"/>
    </source>
</evidence>
<dbReference type="Pfam" id="PF02082">
    <property type="entry name" value="Rrf2"/>
    <property type="match status" value="1"/>
</dbReference>
<comment type="caution">
    <text evidence="2">The sequence shown here is derived from an EMBL/GenBank/DDBJ whole genome shotgun (WGS) entry which is preliminary data.</text>
</comment>
<dbReference type="InterPro" id="IPR000944">
    <property type="entry name" value="Tscrpt_reg_Rrf2"/>
</dbReference>
<gene>
    <name evidence="2" type="ORF">EXN68_23250</name>
</gene>
<dbReference type="PANTHER" id="PTHR33221">
    <property type="entry name" value="WINGED HELIX-TURN-HELIX TRANSCRIPTIONAL REGULATOR, RRF2 FAMILY"/>
    <property type="match status" value="1"/>
</dbReference>
<dbReference type="PANTHER" id="PTHR33221:SF4">
    <property type="entry name" value="HTH-TYPE TRANSCRIPTIONAL REPRESSOR NSRR"/>
    <property type="match status" value="1"/>
</dbReference>
<dbReference type="InterPro" id="IPR036390">
    <property type="entry name" value="WH_DNA-bd_sf"/>
</dbReference>
<dbReference type="InterPro" id="IPR036388">
    <property type="entry name" value="WH-like_DNA-bd_sf"/>
</dbReference>
<sequence length="162" mass="17692">MYLTRESEIAIGILTNFVHETEEAHTTRKLAHRLGVTKDHAARVVAILVRNGLLQSRRGRTGGIVLNVDPESLSVGMILRATQPTIVRRPRTRNANPSGTAGIFHMLAEATSDYFIELADTCKITDVTPTKLSSSKCRSRRMTLPAPSAGETEAVSRLNATI</sequence>
<dbReference type="SUPFAM" id="SSF46785">
    <property type="entry name" value="Winged helix' DNA-binding domain"/>
    <property type="match status" value="1"/>
</dbReference>
<dbReference type="GO" id="GO:0005829">
    <property type="term" value="C:cytosol"/>
    <property type="evidence" value="ECO:0007669"/>
    <property type="project" value="TreeGrafter"/>
</dbReference>
<protein>
    <submittedName>
        <fullName evidence="2">Rrf2 family transcriptional regulator</fullName>
    </submittedName>
</protein>
<dbReference type="GO" id="GO:0003677">
    <property type="term" value="F:DNA binding"/>
    <property type="evidence" value="ECO:0007669"/>
    <property type="project" value="UniProtKB-KW"/>
</dbReference>
<evidence type="ECO:0000256" key="1">
    <source>
        <dbReference type="ARBA" id="ARBA00023125"/>
    </source>
</evidence>
<dbReference type="Proteomes" id="UP000315434">
    <property type="component" value="Unassembled WGS sequence"/>
</dbReference>
<dbReference type="Gene3D" id="1.10.10.10">
    <property type="entry name" value="Winged helix-like DNA-binding domain superfamily/Winged helix DNA-binding domain"/>
    <property type="match status" value="1"/>
</dbReference>
<reference evidence="2 3" key="1">
    <citation type="journal article" date="2019" name="Appl. Microbiol. Biotechnol.">
        <title>Differential efficiency of wild type rhizogenic strains for rol gene transformation of plants.</title>
        <authorList>
            <person name="Desmet S."/>
            <person name="De Keyser E."/>
            <person name="Van Vaerenbergh J."/>
            <person name="Baeyen S."/>
            <person name="Van Huylenbroeck J."/>
            <person name="Geelen D."/>
            <person name="Dhooghe E."/>
        </authorList>
    </citation>
    <scope>NUCLEOTIDE SEQUENCE [LARGE SCALE GENOMIC DNA]</scope>
    <source>
        <strain evidence="2 3">GBBC3284</strain>
    </source>
</reference>
<name>A0A546X9T7_RHIRH</name>
<dbReference type="EMBL" id="SGNY01000010">
    <property type="protein sequence ID" value="TRA97457.1"/>
    <property type="molecule type" value="Genomic_DNA"/>
</dbReference>
<dbReference type="GO" id="GO:0003700">
    <property type="term" value="F:DNA-binding transcription factor activity"/>
    <property type="evidence" value="ECO:0007669"/>
    <property type="project" value="TreeGrafter"/>
</dbReference>
<accession>A0A546X9T7</accession>
<keyword evidence="1" id="KW-0238">DNA-binding</keyword>
<dbReference type="OrthoDB" id="9795923at2"/>
<dbReference type="AlphaFoldDB" id="A0A546X9T7"/>